<feature type="region of interest" description="Disordered" evidence="7">
    <location>
        <begin position="80"/>
        <end position="100"/>
    </location>
</feature>
<evidence type="ECO:0000256" key="4">
    <source>
        <dbReference type="ARBA" id="ARBA00022801"/>
    </source>
</evidence>
<keyword evidence="3" id="KW-0479">Metal-binding</keyword>
<evidence type="ECO:0000256" key="6">
    <source>
        <dbReference type="ARBA" id="ARBA00023211"/>
    </source>
</evidence>
<gene>
    <name evidence="9" type="ORF">ABFZ84_06900</name>
</gene>
<dbReference type="Pfam" id="PF00293">
    <property type="entry name" value="NUDIX"/>
    <property type="match status" value="1"/>
</dbReference>
<evidence type="ECO:0000256" key="3">
    <source>
        <dbReference type="ARBA" id="ARBA00022723"/>
    </source>
</evidence>
<comment type="cofactor">
    <cofactor evidence="1">
        <name>Mn(2+)</name>
        <dbReference type="ChEBI" id="CHEBI:29035"/>
    </cofactor>
</comment>
<comment type="caution">
    <text evidence="9">The sequence shown here is derived from an EMBL/GenBank/DDBJ whole genome shotgun (WGS) entry which is preliminary data.</text>
</comment>
<dbReference type="SUPFAM" id="SSF55811">
    <property type="entry name" value="Nudix"/>
    <property type="match status" value="1"/>
</dbReference>
<evidence type="ECO:0000313" key="9">
    <source>
        <dbReference type="EMBL" id="MEX6633276.1"/>
    </source>
</evidence>
<evidence type="ECO:0000256" key="7">
    <source>
        <dbReference type="SAM" id="MobiDB-lite"/>
    </source>
</evidence>
<name>A0ABV3Z3A4_9PROT</name>
<dbReference type="Proteomes" id="UP001560685">
    <property type="component" value="Unassembled WGS sequence"/>
</dbReference>
<keyword evidence="6" id="KW-0464">Manganese</keyword>
<evidence type="ECO:0000256" key="5">
    <source>
        <dbReference type="ARBA" id="ARBA00022842"/>
    </source>
</evidence>
<feature type="domain" description="Nudix hydrolase" evidence="8">
    <location>
        <begin position="56"/>
        <end position="189"/>
    </location>
</feature>
<dbReference type="PROSITE" id="PS51462">
    <property type="entry name" value="NUDIX"/>
    <property type="match status" value="1"/>
</dbReference>
<evidence type="ECO:0000256" key="1">
    <source>
        <dbReference type="ARBA" id="ARBA00001936"/>
    </source>
</evidence>
<reference evidence="9 10" key="1">
    <citation type="submission" date="2024-05" db="EMBL/GenBank/DDBJ databases">
        <title>Three bacterial strains, DH-69, EH-24, and ECK-19 isolated from coastal sediments.</title>
        <authorList>
            <person name="Ye Y.-Q."/>
            <person name="Du Z.-J."/>
        </authorList>
    </citation>
    <scope>NUCLEOTIDE SEQUENCE [LARGE SCALE GENOMIC DNA]</scope>
    <source>
        <strain evidence="9 10">ECK-19</strain>
    </source>
</reference>
<dbReference type="PANTHER" id="PTHR12992">
    <property type="entry name" value="NUDIX HYDROLASE"/>
    <property type="match status" value="1"/>
</dbReference>
<keyword evidence="10" id="KW-1185">Reference proteome</keyword>
<keyword evidence="5" id="KW-0460">Magnesium</keyword>
<proteinExistence type="predicted"/>
<keyword evidence="4" id="KW-0378">Hydrolase</keyword>
<evidence type="ECO:0000256" key="2">
    <source>
        <dbReference type="ARBA" id="ARBA00001946"/>
    </source>
</evidence>
<dbReference type="RefSeq" id="WP_369313232.1">
    <property type="nucleotide sequence ID" value="NZ_JBEHZE010000001.1"/>
</dbReference>
<dbReference type="PANTHER" id="PTHR12992:SF11">
    <property type="entry name" value="MITOCHONDRIAL COENZYME A DIPHOSPHATASE NUDT8"/>
    <property type="match status" value="1"/>
</dbReference>
<dbReference type="InterPro" id="IPR000086">
    <property type="entry name" value="NUDIX_hydrolase_dom"/>
</dbReference>
<accession>A0ABV3Z3A4</accession>
<dbReference type="Gene3D" id="3.90.79.10">
    <property type="entry name" value="Nucleoside Triphosphate Pyrophosphohydrolase"/>
    <property type="match status" value="1"/>
</dbReference>
<dbReference type="NCBIfam" id="NF007980">
    <property type="entry name" value="PRK10707.1"/>
    <property type="match status" value="1"/>
</dbReference>
<dbReference type="EMBL" id="JBEHZE010000001">
    <property type="protein sequence ID" value="MEX6633276.1"/>
    <property type="molecule type" value="Genomic_DNA"/>
</dbReference>
<sequence length="225" mass="24838">MNSSSIFTPDSADGITARIEENLRSASPGRVRELFREINPHLVGEKKFESRWSNKRKEASVLVPLIRREDQLNVVMTVRSPDMPSHPGQISFPGGKAQPEDDGPIATALREAHEEVNIEPEAVQVLGSLGVHMGGLGFAVTPIVGLVDSAAAMKPCPREVDEIFEVPLDFIANLENHITEDRHLDGVMYKMYAAPYGRYHIWGLTAGILRSFAELVQDAKTEIAR</sequence>
<dbReference type="InterPro" id="IPR015797">
    <property type="entry name" value="NUDIX_hydrolase-like_dom_sf"/>
</dbReference>
<evidence type="ECO:0000259" key="8">
    <source>
        <dbReference type="PROSITE" id="PS51462"/>
    </source>
</evidence>
<dbReference type="InterPro" id="IPR045121">
    <property type="entry name" value="CoAse"/>
</dbReference>
<dbReference type="CDD" id="cd03426">
    <property type="entry name" value="NUDIX_CoAse_Nudt7"/>
    <property type="match status" value="1"/>
</dbReference>
<evidence type="ECO:0000313" key="10">
    <source>
        <dbReference type="Proteomes" id="UP001560685"/>
    </source>
</evidence>
<organism evidence="9 10">
    <name type="scientific">Hyphococcus lacteus</name>
    <dbReference type="NCBI Taxonomy" id="3143536"/>
    <lineage>
        <taxon>Bacteria</taxon>
        <taxon>Pseudomonadati</taxon>
        <taxon>Pseudomonadota</taxon>
        <taxon>Alphaproteobacteria</taxon>
        <taxon>Parvularculales</taxon>
        <taxon>Parvularculaceae</taxon>
        <taxon>Hyphococcus</taxon>
    </lineage>
</organism>
<comment type="cofactor">
    <cofactor evidence="2">
        <name>Mg(2+)</name>
        <dbReference type="ChEBI" id="CHEBI:18420"/>
    </cofactor>
</comment>
<protein>
    <submittedName>
        <fullName evidence="9">CoA pyrophosphatase</fullName>
    </submittedName>
</protein>